<name>A0A976G1E2_9BURK</name>
<accession>A0A976G1E2</accession>
<dbReference type="AlphaFoldDB" id="A0A976G1E2"/>
<dbReference type="EMBL" id="OFTH01000015">
    <property type="protein sequence ID" value="SOZ56497.1"/>
    <property type="molecule type" value="Genomic_DNA"/>
</dbReference>
<organism evidence="1 2">
    <name type="scientific">Cupriavidus taiwanensis</name>
    <dbReference type="NCBI Taxonomy" id="164546"/>
    <lineage>
        <taxon>Bacteria</taxon>
        <taxon>Pseudomonadati</taxon>
        <taxon>Pseudomonadota</taxon>
        <taxon>Betaproteobacteria</taxon>
        <taxon>Burkholderiales</taxon>
        <taxon>Burkholderiaceae</taxon>
        <taxon>Cupriavidus</taxon>
    </lineage>
</organism>
<protein>
    <submittedName>
        <fullName evidence="1">Uncharacterized protein</fullName>
    </submittedName>
</protein>
<proteinExistence type="predicted"/>
<reference evidence="1 2" key="1">
    <citation type="submission" date="2018-01" db="EMBL/GenBank/DDBJ databases">
        <authorList>
            <person name="Clerissi C."/>
        </authorList>
    </citation>
    <scope>NUCLEOTIDE SEQUENCE [LARGE SCALE GENOMIC DNA]</scope>
    <source>
        <strain evidence="1">Cupriavidus taiwanensis STM 8556</strain>
    </source>
</reference>
<gene>
    <name evidence="1" type="ORF">CBM2613_A220216</name>
</gene>
<sequence>MAAQPVTPNRSARQHVSIHMWMGSLTGDPAIRAEPACSTAEGRFSIQRSWPHRYPPVETDVKEAKDKMTRMESRLVQLDDHVRQLVGEASEAAK</sequence>
<dbReference type="Proteomes" id="UP000256952">
    <property type="component" value="Chromosome CBM2613_a"/>
</dbReference>
<evidence type="ECO:0000313" key="1">
    <source>
        <dbReference type="EMBL" id="SOZ56497.1"/>
    </source>
</evidence>
<comment type="caution">
    <text evidence="1">The sequence shown here is derived from an EMBL/GenBank/DDBJ whole genome shotgun (WGS) entry which is preliminary data.</text>
</comment>
<evidence type="ECO:0000313" key="2">
    <source>
        <dbReference type="Proteomes" id="UP000256952"/>
    </source>
</evidence>